<dbReference type="Proteomes" id="UP000176998">
    <property type="component" value="Unassembled WGS sequence"/>
</dbReference>
<proteinExistence type="predicted"/>
<name>A0A1G4BGX7_9PEZI</name>
<dbReference type="EMBL" id="MJBS01000025">
    <property type="protein sequence ID" value="OHF00651.1"/>
    <property type="molecule type" value="Genomic_DNA"/>
</dbReference>
<evidence type="ECO:0000313" key="1">
    <source>
        <dbReference type="EMBL" id="OHF00651.1"/>
    </source>
</evidence>
<keyword evidence="2" id="KW-1185">Reference proteome</keyword>
<comment type="caution">
    <text evidence="1">The sequence shown here is derived from an EMBL/GenBank/DDBJ whole genome shotgun (WGS) entry which is preliminary data.</text>
</comment>
<evidence type="ECO:0000313" key="2">
    <source>
        <dbReference type="Proteomes" id="UP000176998"/>
    </source>
</evidence>
<protein>
    <submittedName>
        <fullName evidence="1">Uncharacterized protein</fullName>
    </submittedName>
</protein>
<dbReference type="RefSeq" id="XP_022477794.1">
    <property type="nucleotide sequence ID" value="XM_022615617.1"/>
</dbReference>
<dbReference type="GeneID" id="34557127"/>
<gene>
    <name evidence="1" type="ORF">CORC01_03968</name>
</gene>
<reference evidence="1 2" key="1">
    <citation type="submission" date="2016-09" db="EMBL/GenBank/DDBJ databases">
        <authorList>
            <person name="Capua I."/>
            <person name="De Benedictis P."/>
            <person name="Joannis T."/>
            <person name="Lombin L.H."/>
            <person name="Cattoli G."/>
        </authorList>
    </citation>
    <scope>NUCLEOTIDE SEQUENCE [LARGE SCALE GENOMIC DNA]</scope>
    <source>
        <strain evidence="1 2">IMI 309357</strain>
    </source>
</reference>
<accession>A0A1G4BGX7</accession>
<sequence>MSVPGHLGVGVVVLDAGEALLDEFGRHAHGHGKIGRGIGSGPADAVGINEVDLVALWNVNAGAATVGIGGGSDRYCDGNQPERGGSREWDHDMMAGVEVGSWKQFDTQTREGGAPDAHRFIWLGHKCQARCPQPASRRSICARQRRDVLKEQDPLFRVPRCSFELVRSLTPRDPVPRTRSPSGIHVANLAADGIG</sequence>
<dbReference type="AlphaFoldDB" id="A0A1G4BGX7"/>
<organism evidence="1 2">
    <name type="scientific">Colletotrichum orchidophilum</name>
    <dbReference type="NCBI Taxonomy" id="1209926"/>
    <lineage>
        <taxon>Eukaryota</taxon>
        <taxon>Fungi</taxon>
        <taxon>Dikarya</taxon>
        <taxon>Ascomycota</taxon>
        <taxon>Pezizomycotina</taxon>
        <taxon>Sordariomycetes</taxon>
        <taxon>Hypocreomycetidae</taxon>
        <taxon>Glomerellales</taxon>
        <taxon>Glomerellaceae</taxon>
        <taxon>Colletotrichum</taxon>
    </lineage>
</organism>